<comment type="caution">
    <text evidence="1">The sequence shown here is derived from an EMBL/GenBank/DDBJ whole genome shotgun (WGS) entry which is preliminary data.</text>
</comment>
<sequence>MSLLIRSIIAFIILLVFTACNDKPEPETKLQIDPAMVRNEAIPVLLQTDERTMNVKHQVRGTDVFIECIVTNFSFKSGKRKKVDGEGHVDLYVNGQKVNEVSTAAFILKGLPEGKHVIRLELVHNDSSKYGLYHEFEVNIS</sequence>
<dbReference type="AlphaFoldDB" id="A0A327YU33"/>
<keyword evidence="2" id="KW-1185">Reference proteome</keyword>
<accession>A0A327YU33</accession>
<evidence type="ECO:0000313" key="2">
    <source>
        <dbReference type="Proteomes" id="UP000248555"/>
    </source>
</evidence>
<organism evidence="1 2">
    <name type="scientific">Paranoxybacillus vitaminiphilus</name>
    <dbReference type="NCBI Taxonomy" id="581036"/>
    <lineage>
        <taxon>Bacteria</taxon>
        <taxon>Bacillati</taxon>
        <taxon>Bacillota</taxon>
        <taxon>Bacilli</taxon>
        <taxon>Bacillales</taxon>
        <taxon>Anoxybacillaceae</taxon>
        <taxon>Paranoxybacillus</taxon>
    </lineage>
</organism>
<protein>
    <submittedName>
        <fullName evidence="1">Uncharacterized protein</fullName>
    </submittedName>
</protein>
<dbReference type="PROSITE" id="PS51257">
    <property type="entry name" value="PROKAR_LIPOPROTEIN"/>
    <property type="match status" value="1"/>
</dbReference>
<proteinExistence type="predicted"/>
<dbReference type="RefSeq" id="WP_111643604.1">
    <property type="nucleotide sequence ID" value="NZ_QLMH01000001.1"/>
</dbReference>
<dbReference type="EMBL" id="QLMH01000001">
    <property type="protein sequence ID" value="RAK23245.1"/>
    <property type="molecule type" value="Genomic_DNA"/>
</dbReference>
<dbReference type="OrthoDB" id="2968672at2"/>
<reference evidence="1 2" key="1">
    <citation type="submission" date="2018-06" db="EMBL/GenBank/DDBJ databases">
        <title>Genomic Encyclopedia of Type Strains, Phase III (KMG-III): the genomes of soil and plant-associated and newly described type strains.</title>
        <authorList>
            <person name="Whitman W."/>
        </authorList>
    </citation>
    <scope>NUCLEOTIDE SEQUENCE [LARGE SCALE GENOMIC DNA]</scope>
    <source>
        <strain evidence="1 2">CGMCC 1.8979</strain>
    </source>
</reference>
<evidence type="ECO:0000313" key="1">
    <source>
        <dbReference type="EMBL" id="RAK23245.1"/>
    </source>
</evidence>
<gene>
    <name evidence="1" type="ORF">B0I26_101200</name>
</gene>
<dbReference type="Proteomes" id="UP000248555">
    <property type="component" value="Unassembled WGS sequence"/>
</dbReference>
<name>A0A327YU33_9BACL</name>